<gene>
    <name evidence="2" type="ORF">RFULGI_LOCUS4875</name>
</gene>
<dbReference type="OrthoDB" id="9992527at2759"/>
<evidence type="ECO:0000313" key="2">
    <source>
        <dbReference type="EMBL" id="CAG8556546.1"/>
    </source>
</evidence>
<sequence length="315" mass="34334">AFDPLKLYLPKTIISSYIHITVMSEKVKAAVVPAKGAKLGIQLVDKPTPKPFIYDESSGERGELLVKIKAIALNPVDIYQVENGLFVEEYPVILGNDVAGIVEAVGEGVTEFSPGDEICGFTRLGVPGHYGAFSEYTLLEASTTYKKPPNFTFREAATIPVCTLTAGLGLFESLKLPVPSENHSWFREEYILYLNELGAAYTIDYNAPDVVDQIKNASEGRLKYAFDAVGSKDTVSLGIQALSSNVKRDGIEVTQVTLGRAHKEPKGYLKCTNRVLKEVETMLHDGRIRPVNVTSIPGGLDGILPALEKLKVGEF</sequence>
<dbReference type="EMBL" id="CAJVPZ010005113">
    <property type="protein sequence ID" value="CAG8556546.1"/>
    <property type="molecule type" value="Genomic_DNA"/>
</dbReference>
<dbReference type="SUPFAM" id="SSF50129">
    <property type="entry name" value="GroES-like"/>
    <property type="match status" value="1"/>
</dbReference>
<dbReference type="Gene3D" id="3.90.180.10">
    <property type="entry name" value="Medium-chain alcohol dehydrogenases, catalytic domain"/>
    <property type="match status" value="1"/>
</dbReference>
<evidence type="ECO:0000313" key="3">
    <source>
        <dbReference type="Proteomes" id="UP000789396"/>
    </source>
</evidence>
<dbReference type="Gene3D" id="3.40.50.720">
    <property type="entry name" value="NAD(P)-binding Rossmann-like Domain"/>
    <property type="match status" value="1"/>
</dbReference>
<dbReference type="InterPro" id="IPR020843">
    <property type="entry name" value="ER"/>
</dbReference>
<dbReference type="InterPro" id="IPR011032">
    <property type="entry name" value="GroES-like_sf"/>
</dbReference>
<dbReference type="PANTHER" id="PTHR45348:SF2">
    <property type="entry name" value="ZINC-TYPE ALCOHOL DEHYDROGENASE-LIKE PROTEIN C2E1P3.01"/>
    <property type="match status" value="1"/>
</dbReference>
<feature type="domain" description="Enoyl reductase (ER)" evidence="1">
    <location>
        <begin position="42"/>
        <end position="315"/>
    </location>
</feature>
<dbReference type="GO" id="GO:0016651">
    <property type="term" value="F:oxidoreductase activity, acting on NAD(P)H"/>
    <property type="evidence" value="ECO:0007669"/>
    <property type="project" value="InterPro"/>
</dbReference>
<dbReference type="InterPro" id="IPR036291">
    <property type="entry name" value="NAD(P)-bd_dom_sf"/>
</dbReference>
<proteinExistence type="predicted"/>
<dbReference type="SUPFAM" id="SSF51735">
    <property type="entry name" value="NAD(P)-binding Rossmann-fold domains"/>
    <property type="match status" value="1"/>
</dbReference>
<name>A0A9N9BA41_9GLOM</name>
<reference evidence="2" key="1">
    <citation type="submission" date="2021-06" db="EMBL/GenBank/DDBJ databases">
        <authorList>
            <person name="Kallberg Y."/>
            <person name="Tangrot J."/>
            <person name="Rosling A."/>
        </authorList>
    </citation>
    <scope>NUCLEOTIDE SEQUENCE</scope>
    <source>
        <strain evidence="2">IN212</strain>
    </source>
</reference>
<dbReference type="Pfam" id="PF08240">
    <property type="entry name" value="ADH_N"/>
    <property type="match status" value="1"/>
</dbReference>
<dbReference type="InterPro" id="IPR013154">
    <property type="entry name" value="ADH-like_N"/>
</dbReference>
<dbReference type="PANTHER" id="PTHR45348">
    <property type="entry name" value="HYPOTHETICAL OXIDOREDUCTASE (EUROFUNG)"/>
    <property type="match status" value="1"/>
</dbReference>
<dbReference type="InterPro" id="IPR047122">
    <property type="entry name" value="Trans-enoyl_RdTase-like"/>
</dbReference>
<dbReference type="Proteomes" id="UP000789396">
    <property type="component" value="Unassembled WGS sequence"/>
</dbReference>
<comment type="caution">
    <text evidence="2">The sequence shown here is derived from an EMBL/GenBank/DDBJ whole genome shotgun (WGS) entry which is preliminary data.</text>
</comment>
<keyword evidence="3" id="KW-1185">Reference proteome</keyword>
<feature type="non-terminal residue" evidence="2">
    <location>
        <position position="1"/>
    </location>
</feature>
<dbReference type="AlphaFoldDB" id="A0A9N9BA41"/>
<evidence type="ECO:0000259" key="1">
    <source>
        <dbReference type="SMART" id="SM00829"/>
    </source>
</evidence>
<dbReference type="CDD" id="cd08249">
    <property type="entry name" value="enoyl_reductase_like"/>
    <property type="match status" value="1"/>
</dbReference>
<organism evidence="2 3">
    <name type="scientific">Racocetra fulgida</name>
    <dbReference type="NCBI Taxonomy" id="60492"/>
    <lineage>
        <taxon>Eukaryota</taxon>
        <taxon>Fungi</taxon>
        <taxon>Fungi incertae sedis</taxon>
        <taxon>Mucoromycota</taxon>
        <taxon>Glomeromycotina</taxon>
        <taxon>Glomeromycetes</taxon>
        <taxon>Diversisporales</taxon>
        <taxon>Gigasporaceae</taxon>
        <taxon>Racocetra</taxon>
    </lineage>
</organism>
<accession>A0A9N9BA41</accession>
<protein>
    <submittedName>
        <fullName evidence="2">13689_t:CDS:1</fullName>
    </submittedName>
</protein>
<dbReference type="SMART" id="SM00829">
    <property type="entry name" value="PKS_ER"/>
    <property type="match status" value="1"/>
</dbReference>